<sequence length="314" mass="34473">MPNSKPNHTQSETISSVSHLCLICVSLHFLPTSATLRSDTESIFLLAGQSNMAGRGGVINNRWDRVVPPQSYPNPSIFRLNSKLRWVEAKEPLHIDIDTNHTCGIGPGMSFANTLLANEPVLGPIGLVPCAVGGTSISDWARGGLLYRRLVRRARAALRDGGTIQALIWYQGERDTLFREGALDYQRRLEKFFSDLRADLQSPMLPIIQVGIASGEGPYIETVRQAQLAIDLLNLKTIDAMGLPLESDHLHLTTSAQVTLGEKLAYAFLQFVPKQAQAVLPSQVQINSGSVLLINLCFTCFVVFSLITALLKRL</sequence>
<dbReference type="InterPro" id="IPR052940">
    <property type="entry name" value="Carb_Esterase_6"/>
</dbReference>
<evidence type="ECO:0000313" key="4">
    <source>
        <dbReference type="EMBL" id="KAJ8444565.1"/>
    </source>
</evidence>
<dbReference type="InterPro" id="IPR005181">
    <property type="entry name" value="SASA"/>
</dbReference>
<keyword evidence="1" id="KW-0378">Hydrolase</keyword>
<evidence type="ECO:0000313" key="5">
    <source>
        <dbReference type="Proteomes" id="UP001153076"/>
    </source>
</evidence>
<comment type="caution">
    <text evidence="4">The sequence shown here is derived from an EMBL/GenBank/DDBJ whole genome shotgun (WGS) entry which is preliminary data.</text>
</comment>
<dbReference type="Gene3D" id="3.40.50.1110">
    <property type="entry name" value="SGNH hydrolase"/>
    <property type="match status" value="1"/>
</dbReference>
<dbReference type="SUPFAM" id="SSF52266">
    <property type="entry name" value="SGNH hydrolase"/>
    <property type="match status" value="1"/>
</dbReference>
<dbReference type="Proteomes" id="UP001153076">
    <property type="component" value="Unassembled WGS sequence"/>
</dbReference>
<feature type="transmembrane region" description="Helical" evidence="2">
    <location>
        <begin position="291"/>
        <end position="311"/>
    </location>
</feature>
<keyword evidence="2" id="KW-1133">Transmembrane helix</keyword>
<evidence type="ECO:0000259" key="3">
    <source>
        <dbReference type="Pfam" id="PF03629"/>
    </source>
</evidence>
<proteinExistence type="predicted"/>
<feature type="domain" description="Sialate O-acetylesterase" evidence="3">
    <location>
        <begin position="42"/>
        <end position="270"/>
    </location>
</feature>
<reference evidence="4" key="1">
    <citation type="submission" date="2022-04" db="EMBL/GenBank/DDBJ databases">
        <title>Carnegiea gigantea Genome sequencing and assembly v2.</title>
        <authorList>
            <person name="Copetti D."/>
            <person name="Sanderson M.J."/>
            <person name="Burquez A."/>
            <person name="Wojciechowski M.F."/>
        </authorList>
    </citation>
    <scope>NUCLEOTIDE SEQUENCE</scope>
    <source>
        <strain evidence="4">SGP5-SGP5p</strain>
        <tissue evidence="4">Aerial part</tissue>
    </source>
</reference>
<evidence type="ECO:0000256" key="1">
    <source>
        <dbReference type="ARBA" id="ARBA00022801"/>
    </source>
</evidence>
<dbReference type="AlphaFoldDB" id="A0A9Q1KKD8"/>
<protein>
    <recommendedName>
        <fullName evidence="3">Sialate O-acetylesterase domain-containing protein</fullName>
    </recommendedName>
</protein>
<keyword evidence="2" id="KW-0472">Membrane</keyword>
<organism evidence="4 5">
    <name type="scientific">Carnegiea gigantea</name>
    <dbReference type="NCBI Taxonomy" id="171969"/>
    <lineage>
        <taxon>Eukaryota</taxon>
        <taxon>Viridiplantae</taxon>
        <taxon>Streptophyta</taxon>
        <taxon>Embryophyta</taxon>
        <taxon>Tracheophyta</taxon>
        <taxon>Spermatophyta</taxon>
        <taxon>Magnoliopsida</taxon>
        <taxon>eudicotyledons</taxon>
        <taxon>Gunneridae</taxon>
        <taxon>Pentapetalae</taxon>
        <taxon>Caryophyllales</taxon>
        <taxon>Cactineae</taxon>
        <taxon>Cactaceae</taxon>
        <taxon>Cactoideae</taxon>
        <taxon>Echinocereeae</taxon>
        <taxon>Carnegiea</taxon>
    </lineage>
</organism>
<dbReference type="PANTHER" id="PTHR31988">
    <property type="entry name" value="ESTERASE, PUTATIVE (DUF303)-RELATED"/>
    <property type="match status" value="1"/>
</dbReference>
<dbReference type="GO" id="GO:0016787">
    <property type="term" value="F:hydrolase activity"/>
    <property type="evidence" value="ECO:0007669"/>
    <property type="project" value="UniProtKB-KW"/>
</dbReference>
<dbReference type="Pfam" id="PF03629">
    <property type="entry name" value="SASA"/>
    <property type="match status" value="1"/>
</dbReference>
<dbReference type="EMBL" id="JAKOGI010000094">
    <property type="protein sequence ID" value="KAJ8444565.1"/>
    <property type="molecule type" value="Genomic_DNA"/>
</dbReference>
<gene>
    <name evidence="4" type="ORF">Cgig2_021315</name>
</gene>
<dbReference type="PANTHER" id="PTHR31988:SF15">
    <property type="entry name" value="ESTERASE, PUTATIVE (DUF303)-RELATED"/>
    <property type="match status" value="1"/>
</dbReference>
<evidence type="ECO:0000256" key="2">
    <source>
        <dbReference type="SAM" id="Phobius"/>
    </source>
</evidence>
<dbReference type="OrthoDB" id="42638at2759"/>
<accession>A0A9Q1KKD8</accession>
<dbReference type="InterPro" id="IPR036514">
    <property type="entry name" value="SGNH_hydro_sf"/>
</dbReference>
<keyword evidence="2" id="KW-0812">Transmembrane</keyword>
<keyword evidence="5" id="KW-1185">Reference proteome</keyword>
<name>A0A9Q1KKD8_9CARY</name>